<name>A0A1J6I4D7_9HYPH</name>
<keyword evidence="1" id="KW-0472">Membrane</keyword>
<keyword evidence="1" id="KW-1133">Transmembrane helix</keyword>
<protein>
    <submittedName>
        <fullName evidence="2">Uncharacterized protein</fullName>
    </submittedName>
</protein>
<dbReference type="RefSeq" id="WP_071632387.1">
    <property type="nucleotide sequence ID" value="NZ_MOEC01000014.1"/>
</dbReference>
<evidence type="ECO:0000313" key="3">
    <source>
        <dbReference type="Proteomes" id="UP000182985"/>
    </source>
</evidence>
<comment type="caution">
    <text evidence="2">The sequence shown here is derived from an EMBL/GenBank/DDBJ whole genome shotgun (WGS) entry which is preliminary data.</text>
</comment>
<reference evidence="2 3" key="1">
    <citation type="submission" date="2016-10" db="EMBL/GenBank/DDBJ databases">
        <title>The Draft Genome Sequence of the Potato Rhizosphere Bacteria Ochrobactrum sp. IPA7.2.</title>
        <authorList>
            <person name="Gogoleva N.E."/>
            <person name="Khlopko Y.A."/>
            <person name="Burygin G.L."/>
            <person name="Plotnikov A.O."/>
        </authorList>
    </citation>
    <scope>NUCLEOTIDE SEQUENCE [LARGE SCALE GENOMIC DNA]</scope>
    <source>
        <strain evidence="2 3">IPA7.2</strain>
    </source>
</reference>
<feature type="transmembrane region" description="Helical" evidence="1">
    <location>
        <begin position="84"/>
        <end position="106"/>
    </location>
</feature>
<sequence length="269" mass="29748">MQTDSTQDDARWRLWIGGVLLALPVIQFSQIIIPCFIAEGVCSSAPLDRYYLIMVVLQLPLFLAGLLSLVPLRHFQISLRVWKAVRVSILLWGPLSLAIMIGIISSTVGPDGSGVPNVVHLFILTNIVAAIILPPLLRARVQKSVRSIGLAFFGMIVASFIAWLMASVFISWKIEHRAALIAPEGYQLFIPKFRHCRNYVPIGDYSSFWLLQYAISFGSPDPGSAAYGPQPYHLVLVPAGVVSSDSANSYHWSFWQQDFVKGLSGLCHP</sequence>
<gene>
    <name evidence="2" type="ORF">BLA27_14615</name>
</gene>
<feature type="transmembrane region" description="Helical" evidence="1">
    <location>
        <begin position="50"/>
        <end position="72"/>
    </location>
</feature>
<feature type="transmembrane region" description="Helical" evidence="1">
    <location>
        <begin position="118"/>
        <end position="137"/>
    </location>
</feature>
<accession>A0A1J6I4D7</accession>
<proteinExistence type="predicted"/>
<dbReference type="EMBL" id="MOEC01000014">
    <property type="protein sequence ID" value="OIS92678.1"/>
    <property type="molecule type" value="Genomic_DNA"/>
</dbReference>
<feature type="transmembrane region" description="Helical" evidence="1">
    <location>
        <begin position="149"/>
        <end position="172"/>
    </location>
</feature>
<evidence type="ECO:0000313" key="2">
    <source>
        <dbReference type="EMBL" id="OIS92678.1"/>
    </source>
</evidence>
<keyword evidence="3" id="KW-1185">Reference proteome</keyword>
<feature type="transmembrane region" description="Helical" evidence="1">
    <location>
        <begin position="12"/>
        <end position="38"/>
    </location>
</feature>
<dbReference type="AlphaFoldDB" id="A0A1J6I4D7"/>
<organism evidence="2 3">
    <name type="scientific">Brucella cytisi</name>
    <dbReference type="NCBI Taxonomy" id="407152"/>
    <lineage>
        <taxon>Bacteria</taxon>
        <taxon>Pseudomonadati</taxon>
        <taxon>Pseudomonadota</taxon>
        <taxon>Alphaproteobacteria</taxon>
        <taxon>Hyphomicrobiales</taxon>
        <taxon>Brucellaceae</taxon>
        <taxon>Brucella/Ochrobactrum group</taxon>
        <taxon>Brucella</taxon>
    </lineage>
</organism>
<keyword evidence="1" id="KW-0812">Transmembrane</keyword>
<dbReference type="Proteomes" id="UP000182985">
    <property type="component" value="Unassembled WGS sequence"/>
</dbReference>
<evidence type="ECO:0000256" key="1">
    <source>
        <dbReference type="SAM" id="Phobius"/>
    </source>
</evidence>